<dbReference type="Gene3D" id="3.20.20.80">
    <property type="entry name" value="Glycosidases"/>
    <property type="match status" value="1"/>
</dbReference>
<evidence type="ECO:0000313" key="1">
    <source>
        <dbReference type="EMBL" id="MFC7750925.1"/>
    </source>
</evidence>
<proteinExistence type="predicted"/>
<reference evidence="2" key="1">
    <citation type="journal article" date="2019" name="Int. J. Syst. Evol. Microbiol.">
        <title>The Global Catalogue of Microorganisms (GCM) 10K type strain sequencing project: providing services to taxonomists for standard genome sequencing and annotation.</title>
        <authorList>
            <consortium name="The Broad Institute Genomics Platform"/>
            <consortium name="The Broad Institute Genome Sequencing Center for Infectious Disease"/>
            <person name="Wu L."/>
            <person name="Ma J."/>
        </authorList>
    </citation>
    <scope>NUCLEOTIDE SEQUENCE [LARGE SCALE GENOMIC DNA]</scope>
    <source>
        <strain evidence="2">JCM 18657</strain>
    </source>
</reference>
<keyword evidence="2" id="KW-1185">Reference proteome</keyword>
<gene>
    <name evidence="1" type="ORF">ACFQWB_13440</name>
</gene>
<protein>
    <submittedName>
        <fullName evidence="1">Uncharacterized protein</fullName>
    </submittedName>
</protein>
<dbReference type="RefSeq" id="WP_138789266.1">
    <property type="nucleotide sequence ID" value="NZ_JBHTGQ010000031.1"/>
</dbReference>
<dbReference type="Proteomes" id="UP001596528">
    <property type="component" value="Unassembled WGS sequence"/>
</dbReference>
<sequence>MAFKYKNVLKIAQPVLLMSILLTKLEKNPSGSGPLYDELSSLLGAGNLTNALVNETSKMDRLKELNLGWARINLYPQYYYSNGKPLPVSLDTVMLQLYRRQISPFILFEYYGSYADIGQELGDYDKWHAIGRAYAKRYAPGGDWAREQGIDDWGVRVFSALNEPDVERSIPFEDYRDALAGLADGVHSVDPTLRVIPGGFSSQNSFDDWTLKGYGTAIAPLLNNGQLDGLDLHTYYDIQYAPLNGTYANSAQYTFDRVKQALGLTREISFYSTEFNIKRRSTPSLTMTEELAAKQFLTAIWDQLGVVSASGKRPVTVFAMPWSLFHRSQQDGWYGIGAPSTDPPDRWPARLKVLGLVTAVAKGTYFESMDPRGKGEYVLAGSGKKLWVWQNLKGWSNRTGTRYRVVGIPGIATELSVYRWNGLWRTYPIEGQTEFTVTGLEPEETYMFLAK</sequence>
<organism evidence="1 2">
    <name type="scientific">Paenibacillus thermoaerophilus</name>
    <dbReference type="NCBI Taxonomy" id="1215385"/>
    <lineage>
        <taxon>Bacteria</taxon>
        <taxon>Bacillati</taxon>
        <taxon>Bacillota</taxon>
        <taxon>Bacilli</taxon>
        <taxon>Bacillales</taxon>
        <taxon>Paenibacillaceae</taxon>
        <taxon>Paenibacillus</taxon>
    </lineage>
</organism>
<comment type="caution">
    <text evidence="1">The sequence shown here is derived from an EMBL/GenBank/DDBJ whole genome shotgun (WGS) entry which is preliminary data.</text>
</comment>
<dbReference type="EMBL" id="JBHTGQ010000031">
    <property type="protein sequence ID" value="MFC7750925.1"/>
    <property type="molecule type" value="Genomic_DNA"/>
</dbReference>
<evidence type="ECO:0000313" key="2">
    <source>
        <dbReference type="Proteomes" id="UP001596528"/>
    </source>
</evidence>
<dbReference type="SUPFAM" id="SSF51445">
    <property type="entry name" value="(Trans)glycosidases"/>
    <property type="match status" value="1"/>
</dbReference>
<name>A0ABW2V780_9BACL</name>
<accession>A0ABW2V780</accession>
<dbReference type="InterPro" id="IPR017853">
    <property type="entry name" value="GH"/>
</dbReference>